<protein>
    <submittedName>
        <fullName evidence="2">Uncharacterized protein</fullName>
    </submittedName>
</protein>
<dbReference type="Proteomes" id="UP000837857">
    <property type="component" value="Chromosome 12"/>
</dbReference>
<evidence type="ECO:0000313" key="2">
    <source>
        <dbReference type="EMBL" id="CAH2040897.1"/>
    </source>
</evidence>
<dbReference type="EMBL" id="OW152824">
    <property type="protein sequence ID" value="CAH2040897.1"/>
    <property type="molecule type" value="Genomic_DNA"/>
</dbReference>
<accession>A0ABN8HWT9</accession>
<feature type="compositionally biased region" description="Basic and acidic residues" evidence="1">
    <location>
        <begin position="46"/>
        <end position="61"/>
    </location>
</feature>
<reference evidence="2" key="1">
    <citation type="submission" date="2022-03" db="EMBL/GenBank/DDBJ databases">
        <authorList>
            <person name="Martin H S."/>
        </authorList>
    </citation>
    <scope>NUCLEOTIDE SEQUENCE</scope>
</reference>
<sequence length="123" mass="13846">MANPGVKRSTKEWDKHCLEQRLSVLEEKHRGLKRVVLDMAPVEKVKVKEPRSQKRDKRDANDCICPPAITPNGPMTSIDNTRSQRDQAHKSAFIQFNTRIVDAAAGPCEGKAIDLGRILKMDL</sequence>
<keyword evidence="3" id="KW-1185">Reference proteome</keyword>
<evidence type="ECO:0000313" key="3">
    <source>
        <dbReference type="Proteomes" id="UP000837857"/>
    </source>
</evidence>
<feature type="non-terminal residue" evidence="2">
    <location>
        <position position="123"/>
    </location>
</feature>
<gene>
    <name evidence="2" type="ORF">IPOD504_LOCUS2883</name>
</gene>
<evidence type="ECO:0000256" key="1">
    <source>
        <dbReference type="SAM" id="MobiDB-lite"/>
    </source>
</evidence>
<organism evidence="2 3">
    <name type="scientific">Iphiclides podalirius</name>
    <name type="common">scarce swallowtail</name>
    <dbReference type="NCBI Taxonomy" id="110791"/>
    <lineage>
        <taxon>Eukaryota</taxon>
        <taxon>Metazoa</taxon>
        <taxon>Ecdysozoa</taxon>
        <taxon>Arthropoda</taxon>
        <taxon>Hexapoda</taxon>
        <taxon>Insecta</taxon>
        <taxon>Pterygota</taxon>
        <taxon>Neoptera</taxon>
        <taxon>Endopterygota</taxon>
        <taxon>Lepidoptera</taxon>
        <taxon>Glossata</taxon>
        <taxon>Ditrysia</taxon>
        <taxon>Papilionoidea</taxon>
        <taxon>Papilionidae</taxon>
        <taxon>Papilioninae</taxon>
        <taxon>Iphiclides</taxon>
    </lineage>
</organism>
<name>A0ABN8HWT9_9NEOP</name>
<proteinExistence type="predicted"/>
<feature type="region of interest" description="Disordered" evidence="1">
    <location>
        <begin position="46"/>
        <end position="86"/>
    </location>
</feature>